<keyword evidence="5 7" id="KW-1133">Transmembrane helix</keyword>
<gene>
    <name evidence="9" type="ORF">BN53_05485</name>
</gene>
<keyword evidence="4 7" id="KW-0812">Transmembrane</keyword>
<dbReference type="GO" id="GO:0005886">
    <property type="term" value="C:plasma membrane"/>
    <property type="evidence" value="ECO:0007669"/>
    <property type="project" value="UniProtKB-SubCell"/>
</dbReference>
<sequence>MNNKLITKVSLLSISLLLFSTVSIAPAVPHLLQFYRTYDPNLSQASAENLITLPALVITICVLLSDLVVKLIGKKNTVLLGLGLMLIAGCLPVFMTNFKLVLATRLILGAGIGLCNGLSVSMLSDFYSGSTLGSMIGIRTSVLNLGKTITTLIAGYIALINIRYVYWIYLLVIPIMLLVAFNVPNINQGEKSKVEVHINKTVILFALATLIVGIAYIGATAKIPFLLESKYHIPEARVTNLMTVLAFSGVILGFVFGPILKRLGNFTYPTMLACMALGNFFFLLPANMVLFYIGAILIGLSFVGTMSFTFYYVAEHVPHTGVNFATSLLLALGNVGSILVPLILTKWIGAITDNIFVAPFYVTTLAPLICGWVALIIFIKQAQSK</sequence>
<dbReference type="GO" id="GO:0022857">
    <property type="term" value="F:transmembrane transporter activity"/>
    <property type="evidence" value="ECO:0007669"/>
    <property type="project" value="InterPro"/>
</dbReference>
<dbReference type="InterPro" id="IPR011701">
    <property type="entry name" value="MFS"/>
</dbReference>
<dbReference type="STRING" id="1423790.BN53_05485"/>
<feature type="transmembrane region" description="Helical" evidence="7">
    <location>
        <begin position="136"/>
        <end position="158"/>
    </location>
</feature>
<evidence type="ECO:0000256" key="2">
    <source>
        <dbReference type="ARBA" id="ARBA00022448"/>
    </source>
</evidence>
<keyword evidence="10" id="KW-1185">Reference proteome</keyword>
<keyword evidence="6 7" id="KW-0472">Membrane</keyword>
<keyword evidence="3" id="KW-1003">Cell membrane</keyword>
<dbReference type="Gene3D" id="1.20.1250.20">
    <property type="entry name" value="MFS general substrate transporter like domains"/>
    <property type="match status" value="2"/>
</dbReference>
<dbReference type="PROSITE" id="PS50850">
    <property type="entry name" value="MFS"/>
    <property type="match status" value="1"/>
</dbReference>
<name>I7J081_9LACO</name>
<feature type="domain" description="Major facilitator superfamily (MFS) profile" evidence="8">
    <location>
        <begin position="6"/>
        <end position="383"/>
    </location>
</feature>
<dbReference type="eggNOG" id="COG2814">
    <property type="taxonomic scope" value="Bacteria"/>
</dbReference>
<feature type="transmembrane region" description="Helical" evidence="7">
    <location>
        <begin position="241"/>
        <end position="259"/>
    </location>
</feature>
<evidence type="ECO:0000313" key="10">
    <source>
        <dbReference type="Proteomes" id="UP000009311"/>
    </source>
</evidence>
<comment type="caution">
    <text evidence="9">The sequence shown here is derived from an EMBL/GenBank/DDBJ whole genome shotgun (WGS) entry which is preliminary data.</text>
</comment>
<proteinExistence type="predicted"/>
<dbReference type="InterPro" id="IPR050189">
    <property type="entry name" value="MFS_Efflux_Transporters"/>
</dbReference>
<feature type="transmembrane region" description="Helical" evidence="7">
    <location>
        <begin position="51"/>
        <end position="69"/>
    </location>
</feature>
<dbReference type="Pfam" id="PF07690">
    <property type="entry name" value="MFS_1"/>
    <property type="match status" value="1"/>
</dbReference>
<evidence type="ECO:0000256" key="1">
    <source>
        <dbReference type="ARBA" id="ARBA00004651"/>
    </source>
</evidence>
<accession>I7J081</accession>
<dbReference type="PANTHER" id="PTHR43124">
    <property type="entry name" value="PURINE EFFLUX PUMP PBUE"/>
    <property type="match status" value="1"/>
</dbReference>
<dbReference type="SUPFAM" id="SSF103473">
    <property type="entry name" value="MFS general substrate transporter"/>
    <property type="match status" value="1"/>
</dbReference>
<feature type="transmembrane region" description="Helical" evidence="7">
    <location>
        <begin position="106"/>
        <end position="124"/>
    </location>
</feature>
<dbReference type="RefSeq" id="WP_009560089.1">
    <property type="nucleotide sequence ID" value="NZ_AYZN01000005.1"/>
</dbReference>
<evidence type="ECO:0000256" key="6">
    <source>
        <dbReference type="ARBA" id="ARBA00023136"/>
    </source>
</evidence>
<feature type="transmembrane region" description="Helical" evidence="7">
    <location>
        <begin position="76"/>
        <end position="94"/>
    </location>
</feature>
<evidence type="ECO:0000256" key="4">
    <source>
        <dbReference type="ARBA" id="ARBA00022692"/>
    </source>
</evidence>
<feature type="transmembrane region" description="Helical" evidence="7">
    <location>
        <begin position="290"/>
        <end position="314"/>
    </location>
</feature>
<feature type="transmembrane region" description="Helical" evidence="7">
    <location>
        <begin position="321"/>
        <end position="344"/>
    </location>
</feature>
<keyword evidence="2" id="KW-0813">Transport</keyword>
<dbReference type="Proteomes" id="UP000009311">
    <property type="component" value="Unassembled WGS sequence"/>
</dbReference>
<dbReference type="OrthoDB" id="1650550at2"/>
<feature type="transmembrane region" description="Helical" evidence="7">
    <location>
        <begin position="202"/>
        <end position="221"/>
    </location>
</feature>
<organism evidence="9 10">
    <name type="scientific">Lactobacillus pasteurii DSM 23907 = CRBIP 24.76</name>
    <dbReference type="NCBI Taxonomy" id="1423790"/>
    <lineage>
        <taxon>Bacteria</taxon>
        <taxon>Bacillati</taxon>
        <taxon>Bacillota</taxon>
        <taxon>Bacilli</taxon>
        <taxon>Lactobacillales</taxon>
        <taxon>Lactobacillaceae</taxon>
        <taxon>Lactobacillus</taxon>
    </lineage>
</organism>
<feature type="transmembrane region" description="Helical" evidence="7">
    <location>
        <begin position="356"/>
        <end position="379"/>
    </location>
</feature>
<comment type="subcellular location">
    <subcellularLocation>
        <location evidence="1">Cell membrane</location>
        <topology evidence="1">Multi-pass membrane protein</topology>
    </subcellularLocation>
</comment>
<dbReference type="PANTHER" id="PTHR43124:SF3">
    <property type="entry name" value="CHLORAMPHENICOL EFFLUX PUMP RV0191"/>
    <property type="match status" value="1"/>
</dbReference>
<evidence type="ECO:0000313" key="9">
    <source>
        <dbReference type="EMBL" id="CCI85537.1"/>
    </source>
</evidence>
<evidence type="ECO:0000256" key="7">
    <source>
        <dbReference type="SAM" id="Phobius"/>
    </source>
</evidence>
<dbReference type="InterPro" id="IPR020846">
    <property type="entry name" value="MFS_dom"/>
</dbReference>
<protein>
    <submittedName>
        <fullName evidence="9">Major facilitator superfamily transporter</fullName>
    </submittedName>
</protein>
<evidence type="ECO:0000259" key="8">
    <source>
        <dbReference type="PROSITE" id="PS50850"/>
    </source>
</evidence>
<dbReference type="AlphaFoldDB" id="I7J081"/>
<dbReference type="InterPro" id="IPR036259">
    <property type="entry name" value="MFS_trans_sf"/>
</dbReference>
<evidence type="ECO:0000256" key="3">
    <source>
        <dbReference type="ARBA" id="ARBA00022475"/>
    </source>
</evidence>
<reference evidence="9 10" key="1">
    <citation type="submission" date="2012-06" db="EMBL/GenBank/DDBJ databases">
        <title>Draft Genome Sequence of Lactobacillus pasteurii CRBIP 24.76T.</title>
        <authorList>
            <person name="Cousin S."/>
            <person name="Bouchier C."/>
            <person name="Loux V."/>
            <person name="Ma L."/>
            <person name="Creno S."/>
            <person name="Bizet C."/>
            <person name="Clermont D."/>
        </authorList>
    </citation>
    <scope>NUCLEOTIDE SEQUENCE [LARGE SCALE GENOMIC DNA]</scope>
    <source>
        <strain evidence="10">CRBIP 24.76T</strain>
    </source>
</reference>
<evidence type="ECO:0000256" key="5">
    <source>
        <dbReference type="ARBA" id="ARBA00022989"/>
    </source>
</evidence>
<feature type="transmembrane region" description="Helical" evidence="7">
    <location>
        <begin position="164"/>
        <end position="181"/>
    </location>
</feature>
<dbReference type="EMBL" id="CAKD01000022">
    <property type="protein sequence ID" value="CCI85537.1"/>
    <property type="molecule type" value="Genomic_DNA"/>
</dbReference>